<dbReference type="EMBL" id="JBHTMB010000224">
    <property type="protein sequence ID" value="MFD1236459.1"/>
    <property type="molecule type" value="Genomic_DNA"/>
</dbReference>
<dbReference type="Gene3D" id="1.10.10.10">
    <property type="entry name" value="Winged helix-like DNA-binding domain superfamily/Winged helix DNA-binding domain"/>
    <property type="match status" value="1"/>
</dbReference>
<reference evidence="7" key="1">
    <citation type="journal article" date="2019" name="Int. J. Syst. Evol. Microbiol.">
        <title>The Global Catalogue of Microorganisms (GCM) 10K type strain sequencing project: providing services to taxonomists for standard genome sequencing and annotation.</title>
        <authorList>
            <consortium name="The Broad Institute Genomics Platform"/>
            <consortium name="The Broad Institute Genome Sequencing Center for Infectious Disease"/>
            <person name="Wu L."/>
            <person name="Ma J."/>
        </authorList>
    </citation>
    <scope>NUCLEOTIDE SEQUENCE [LARGE SCALE GENOMIC DNA]</scope>
    <source>
        <strain evidence="7">CCUG 49018</strain>
    </source>
</reference>
<evidence type="ECO:0000313" key="6">
    <source>
        <dbReference type="EMBL" id="MFD1236459.1"/>
    </source>
</evidence>
<dbReference type="Pfam" id="PF00126">
    <property type="entry name" value="HTH_1"/>
    <property type="match status" value="1"/>
</dbReference>
<evidence type="ECO:0000256" key="4">
    <source>
        <dbReference type="ARBA" id="ARBA00023163"/>
    </source>
</evidence>
<keyword evidence="3" id="KW-0238">DNA-binding</keyword>
<comment type="caution">
    <text evidence="6">The sequence shown here is derived from an EMBL/GenBank/DDBJ whole genome shotgun (WGS) entry which is preliminary data.</text>
</comment>
<evidence type="ECO:0000259" key="5">
    <source>
        <dbReference type="PROSITE" id="PS50931"/>
    </source>
</evidence>
<comment type="similarity">
    <text evidence="1">Belongs to the LysR transcriptional regulatory family.</text>
</comment>
<feature type="domain" description="HTH lysR-type" evidence="5">
    <location>
        <begin position="1"/>
        <end position="58"/>
    </location>
</feature>
<keyword evidence="2" id="KW-0805">Transcription regulation</keyword>
<keyword evidence="7" id="KW-1185">Reference proteome</keyword>
<evidence type="ECO:0000256" key="2">
    <source>
        <dbReference type="ARBA" id="ARBA00023015"/>
    </source>
</evidence>
<dbReference type="InterPro" id="IPR036390">
    <property type="entry name" value="WH_DNA-bd_sf"/>
</dbReference>
<dbReference type="Pfam" id="PF03466">
    <property type="entry name" value="LysR_substrate"/>
    <property type="match status" value="1"/>
</dbReference>
<proteinExistence type="inferred from homology"/>
<evidence type="ECO:0000256" key="1">
    <source>
        <dbReference type="ARBA" id="ARBA00009437"/>
    </source>
</evidence>
<dbReference type="PRINTS" id="PR00039">
    <property type="entry name" value="HTHLYSR"/>
</dbReference>
<dbReference type="InterPro" id="IPR036388">
    <property type="entry name" value="WH-like_DNA-bd_sf"/>
</dbReference>
<dbReference type="RefSeq" id="WP_339126091.1">
    <property type="nucleotide sequence ID" value="NZ_BAABKS010000033.1"/>
</dbReference>
<protein>
    <submittedName>
        <fullName evidence="6">LysR family transcriptional regulator</fullName>
    </submittedName>
</protein>
<evidence type="ECO:0000313" key="7">
    <source>
        <dbReference type="Proteomes" id="UP001597182"/>
    </source>
</evidence>
<dbReference type="Gene3D" id="3.40.190.10">
    <property type="entry name" value="Periplasmic binding protein-like II"/>
    <property type="match status" value="2"/>
</dbReference>
<dbReference type="InterPro" id="IPR000847">
    <property type="entry name" value="LysR_HTH_N"/>
</dbReference>
<name>A0ABW3VQ86_9PSEU</name>
<gene>
    <name evidence="6" type="ORF">ACFQ34_24500</name>
</gene>
<dbReference type="PANTHER" id="PTHR30346">
    <property type="entry name" value="TRANSCRIPTIONAL DUAL REGULATOR HCAR-RELATED"/>
    <property type="match status" value="1"/>
</dbReference>
<organism evidence="6 7">
    <name type="scientific">Pseudonocardia benzenivorans</name>
    <dbReference type="NCBI Taxonomy" id="228005"/>
    <lineage>
        <taxon>Bacteria</taxon>
        <taxon>Bacillati</taxon>
        <taxon>Actinomycetota</taxon>
        <taxon>Actinomycetes</taxon>
        <taxon>Pseudonocardiales</taxon>
        <taxon>Pseudonocardiaceae</taxon>
        <taxon>Pseudonocardia</taxon>
    </lineage>
</organism>
<keyword evidence="4" id="KW-0804">Transcription</keyword>
<dbReference type="Proteomes" id="UP001597182">
    <property type="component" value="Unassembled WGS sequence"/>
</dbReference>
<dbReference type="SUPFAM" id="SSF46785">
    <property type="entry name" value="Winged helix' DNA-binding domain"/>
    <property type="match status" value="1"/>
</dbReference>
<accession>A0ABW3VQ86</accession>
<dbReference type="PROSITE" id="PS50931">
    <property type="entry name" value="HTH_LYSR"/>
    <property type="match status" value="1"/>
</dbReference>
<dbReference type="SUPFAM" id="SSF53850">
    <property type="entry name" value="Periplasmic binding protein-like II"/>
    <property type="match status" value="1"/>
</dbReference>
<dbReference type="InterPro" id="IPR005119">
    <property type="entry name" value="LysR_subst-bd"/>
</dbReference>
<sequence>MDLEAVRTFVAVADTGQFQSAGDELRVTQQAVSKRVAALERALGVRLFTRTPRGARLSVDGRAFLPHARELLAAQQRALASVAPGRRALRVDVLNRRTAPATLLHAFYQQDPSVVLDVVTLPDVAVGPALDAVTTGTVDATFRALVDGPDRLAGTPLEAARVVLEPHELLVGPAHALADARAVTLAELAAHPVWMPGLAPGGEASTYYAELAETFGLTIDLGGPLFSAEVQLTEIAASPTLATLVGPGSRYLWPASYDLRRIPVVDPVPVFPLSVVWRRDNAHPVLASLLAFLRDRHGSRARGDEWLPRWARRPDL</sequence>
<dbReference type="PANTHER" id="PTHR30346:SF0">
    <property type="entry name" value="HCA OPERON TRANSCRIPTIONAL ACTIVATOR HCAR"/>
    <property type="match status" value="1"/>
</dbReference>
<evidence type="ECO:0000256" key="3">
    <source>
        <dbReference type="ARBA" id="ARBA00023125"/>
    </source>
</evidence>